<dbReference type="GO" id="GO:0004252">
    <property type="term" value="F:serine-type endopeptidase activity"/>
    <property type="evidence" value="ECO:0007669"/>
    <property type="project" value="InterPro"/>
</dbReference>
<gene>
    <name evidence="4" type="ORF">G3I44_14825</name>
</gene>
<evidence type="ECO:0000313" key="5">
    <source>
        <dbReference type="Proteomes" id="UP000465846"/>
    </source>
</evidence>
<dbReference type="SUPFAM" id="SSF50494">
    <property type="entry name" value="Trypsin-like serine proteases"/>
    <property type="match status" value="1"/>
</dbReference>
<dbReference type="GO" id="GO:0006508">
    <property type="term" value="P:proteolysis"/>
    <property type="evidence" value="ECO:0007669"/>
    <property type="project" value="UniProtKB-KW"/>
</dbReference>
<dbReference type="RefSeq" id="WP_163487229.1">
    <property type="nucleotide sequence ID" value="NZ_CP048739.1"/>
</dbReference>
<evidence type="ECO:0000256" key="1">
    <source>
        <dbReference type="ARBA" id="ARBA00022670"/>
    </source>
</evidence>
<dbReference type="EMBL" id="CP048739">
    <property type="protein sequence ID" value="QIB75456.1"/>
    <property type="molecule type" value="Genomic_DNA"/>
</dbReference>
<dbReference type="Pfam" id="PF13365">
    <property type="entry name" value="Trypsin_2"/>
    <property type="match status" value="1"/>
</dbReference>
<feature type="region of interest" description="Disordered" evidence="3">
    <location>
        <begin position="23"/>
        <end position="53"/>
    </location>
</feature>
<dbReference type="InterPro" id="IPR001478">
    <property type="entry name" value="PDZ"/>
</dbReference>
<dbReference type="SUPFAM" id="SSF50156">
    <property type="entry name" value="PDZ domain-like"/>
    <property type="match status" value="1"/>
</dbReference>
<dbReference type="GeneID" id="44080700"/>
<dbReference type="InterPro" id="IPR006311">
    <property type="entry name" value="TAT_signal"/>
</dbReference>
<organism evidence="4 5">
    <name type="scientific">Halogeometricum borinquense</name>
    <dbReference type="NCBI Taxonomy" id="60847"/>
    <lineage>
        <taxon>Archaea</taxon>
        <taxon>Methanobacteriati</taxon>
        <taxon>Methanobacteriota</taxon>
        <taxon>Stenosarchaea group</taxon>
        <taxon>Halobacteria</taxon>
        <taxon>Halobacteriales</taxon>
        <taxon>Haloferacaceae</taxon>
        <taxon>Halogeometricum</taxon>
    </lineage>
</organism>
<evidence type="ECO:0000256" key="2">
    <source>
        <dbReference type="ARBA" id="ARBA00022801"/>
    </source>
</evidence>
<dbReference type="Gene3D" id="2.40.10.120">
    <property type="match status" value="1"/>
</dbReference>
<dbReference type="PANTHER" id="PTHR43343">
    <property type="entry name" value="PEPTIDASE S12"/>
    <property type="match status" value="1"/>
</dbReference>
<dbReference type="Gene3D" id="2.30.42.10">
    <property type="match status" value="1"/>
</dbReference>
<reference evidence="4 5" key="1">
    <citation type="submission" date="2020-02" db="EMBL/GenBank/DDBJ databases">
        <title>Whole genome sequence of Halogeometricum borinquense strain wsp4.</title>
        <authorList>
            <person name="Verma D.K."/>
            <person name="Gopal K."/>
            <person name="Prasad E.S."/>
        </authorList>
    </citation>
    <scope>NUCLEOTIDE SEQUENCE [LARGE SCALE GENOMIC DNA]</scope>
    <source>
        <strain evidence="5">wsp4</strain>
    </source>
</reference>
<dbReference type="InterPro" id="IPR001940">
    <property type="entry name" value="Peptidase_S1C"/>
</dbReference>
<dbReference type="PROSITE" id="PS51318">
    <property type="entry name" value="TAT"/>
    <property type="match status" value="1"/>
</dbReference>
<keyword evidence="2" id="KW-0378">Hydrolase</keyword>
<dbReference type="Pfam" id="PF13180">
    <property type="entry name" value="PDZ_2"/>
    <property type="match status" value="1"/>
</dbReference>
<dbReference type="SMART" id="SM00228">
    <property type="entry name" value="PDZ"/>
    <property type="match status" value="1"/>
</dbReference>
<dbReference type="CDD" id="cd06779">
    <property type="entry name" value="cpPDZ_Deg_HtrA-like"/>
    <property type="match status" value="1"/>
</dbReference>
<protein>
    <submittedName>
        <fullName evidence="4">PDZ domain-containing protein</fullName>
    </submittedName>
</protein>
<evidence type="ECO:0000256" key="3">
    <source>
        <dbReference type="SAM" id="MobiDB-lite"/>
    </source>
</evidence>
<dbReference type="InterPro" id="IPR036034">
    <property type="entry name" value="PDZ_sf"/>
</dbReference>
<feature type="compositionally biased region" description="Low complexity" evidence="3">
    <location>
        <begin position="30"/>
        <end position="43"/>
    </location>
</feature>
<name>A0A6C0UIV9_9EURY</name>
<dbReference type="AlphaFoldDB" id="A0A6C0UIV9"/>
<evidence type="ECO:0000313" key="4">
    <source>
        <dbReference type="EMBL" id="QIB75456.1"/>
    </source>
</evidence>
<dbReference type="PRINTS" id="PR00834">
    <property type="entry name" value="PROTEASES2C"/>
</dbReference>
<dbReference type="PANTHER" id="PTHR43343:SF3">
    <property type="entry name" value="PROTEASE DO-LIKE 8, CHLOROPLASTIC"/>
    <property type="match status" value="1"/>
</dbReference>
<sequence length="368" mass="38125">MGDLPLSRRDFLIAAGAGVLGTYTGSTPQGKATGSATKTSTSAVAPRRGADDPNRYDSTIDAVALVRAFGVENPVTGQERRGQGSAFVISDTSVVTNEHVVSGAERVDIQYTTGEWTRAEIVGTDMFADLAILTVDHVPESVTPLQFSLRTPQIGTEVSAIGSPFGLKGSMSKGIISGVNRTAFNPVTGVSIPNAVQTDAAVNPGNSGGPLVNTEGSVVGVISAGGAENIGFAISAALSRRVIPSLIENGQYHHPFLGVDYAPVGPLVAEANDLTEPNGVIVVTVIDDGPAEGILRASDETVERRGVSIPVGSDIILEVDGVPVRDRNELLAHLSLETSPGETIPLTIYRNGITQPVELTLGTRPTPS</sequence>
<dbReference type="InterPro" id="IPR009003">
    <property type="entry name" value="Peptidase_S1_PA"/>
</dbReference>
<dbReference type="InterPro" id="IPR051201">
    <property type="entry name" value="Chloro_Bact_Ser_Proteases"/>
</dbReference>
<accession>A0A6C0UIV9</accession>
<keyword evidence="1" id="KW-0645">Protease</keyword>
<dbReference type="Proteomes" id="UP000465846">
    <property type="component" value="Chromosome"/>
</dbReference>
<proteinExistence type="predicted"/>